<protein>
    <recommendedName>
        <fullName evidence="4">DUF1795 domain-containing protein</fullName>
    </recommendedName>
</protein>
<reference evidence="2 3" key="1">
    <citation type="submission" date="2018-01" db="EMBL/GenBank/DDBJ databases">
        <title>Lactibacter flavus gen. nov., sp. nov., a novel bacterium of the family Propionibacteriaceae isolated from raw milk and dairy products.</title>
        <authorList>
            <person name="Wenning M."/>
            <person name="Breitenwieser F."/>
            <person name="Huptas C."/>
            <person name="von Neubeck M."/>
            <person name="Busse H.-J."/>
            <person name="Scherer S."/>
        </authorList>
    </citation>
    <scope>NUCLEOTIDE SEQUENCE [LARGE SCALE GENOMIC DNA]</scope>
    <source>
        <strain evidence="2 3">VG341</strain>
    </source>
</reference>
<name>A0A4Q2EFE9_9ACTN</name>
<evidence type="ECO:0000313" key="2">
    <source>
        <dbReference type="EMBL" id="RXW32001.1"/>
    </source>
</evidence>
<dbReference type="Proteomes" id="UP000290624">
    <property type="component" value="Unassembled WGS sequence"/>
</dbReference>
<comment type="caution">
    <text evidence="2">The sequence shown here is derived from an EMBL/GenBank/DDBJ whole genome shotgun (WGS) entry which is preliminary data.</text>
</comment>
<sequence>MLAGCSAEHTKTPPTPDPQAQSLQHAAVPIGLRRVSGAGFSLGVPGSYEESLATYPEGVTVSQWSEPHPQAPLSTAITVVREDAPKQRLPEQANLLEERLRDDGITPVREGLTWPGSRAAQVIRWGERRGGETDVRYIAQLMVETSRGTIFSVVTFGPLSTAEPEALPRLMSTFTVEE</sequence>
<keyword evidence="3" id="KW-1185">Reference proteome</keyword>
<dbReference type="EMBL" id="PPCV01000005">
    <property type="protein sequence ID" value="RXW32001.1"/>
    <property type="molecule type" value="Genomic_DNA"/>
</dbReference>
<evidence type="ECO:0008006" key="4">
    <source>
        <dbReference type="Google" id="ProtNLM"/>
    </source>
</evidence>
<dbReference type="RefSeq" id="WP_129458741.1">
    <property type="nucleotide sequence ID" value="NZ_PPCV01000005.1"/>
</dbReference>
<evidence type="ECO:0000256" key="1">
    <source>
        <dbReference type="SAM" id="MobiDB-lite"/>
    </source>
</evidence>
<dbReference type="AlphaFoldDB" id="A0A4Q2EFE9"/>
<organism evidence="2 3">
    <name type="scientific">Propioniciclava flava</name>
    <dbReference type="NCBI Taxonomy" id="2072026"/>
    <lineage>
        <taxon>Bacteria</taxon>
        <taxon>Bacillati</taxon>
        <taxon>Actinomycetota</taxon>
        <taxon>Actinomycetes</taxon>
        <taxon>Propionibacteriales</taxon>
        <taxon>Propionibacteriaceae</taxon>
        <taxon>Propioniciclava</taxon>
    </lineage>
</organism>
<gene>
    <name evidence="2" type="ORF">C1706_08115</name>
</gene>
<feature type="region of interest" description="Disordered" evidence="1">
    <location>
        <begin position="1"/>
        <end position="25"/>
    </location>
</feature>
<evidence type="ECO:0000313" key="3">
    <source>
        <dbReference type="Proteomes" id="UP000290624"/>
    </source>
</evidence>
<accession>A0A4Q2EFE9</accession>
<proteinExistence type="predicted"/>